<evidence type="ECO:0000313" key="1">
    <source>
        <dbReference type="EMBL" id="QHU28718.1"/>
    </source>
</evidence>
<proteinExistence type="predicted"/>
<sequence length="285" mass="34115">MKIEFGILTNKVDITNKLNNIEKIPSNCWERCELFRVDPCPGKEKSIFINNIEYKAGKEIDLKFIKQINIVYFIWINTKKQYNFIIDGQLDDLIKSNILDISNFYIEICCEDIKLHDKIKETIKNKLLNYDYHININSINKYEYYGIKKIYDLALKEPDLIYLYFHSKGMTDFYDNINTRHKYEEYLTYNTVNNYKNVLNLFNYNTNITHTGFFPSNYENFIWLNFFYAKGTYIVTCKNPIVTTDRYYYEKWCGTGKNCCVYNLYKNSLNIKYSIDQVGNILNND</sequence>
<reference evidence="1" key="1">
    <citation type="journal article" date="2020" name="Nature">
        <title>Giant virus diversity and host interactions through global metagenomics.</title>
        <authorList>
            <person name="Schulz F."/>
            <person name="Roux S."/>
            <person name="Paez-Espino D."/>
            <person name="Jungbluth S."/>
            <person name="Walsh D.A."/>
            <person name="Denef V.J."/>
            <person name="McMahon K.D."/>
            <person name="Konstantinidis K.T."/>
            <person name="Eloe-Fadrosh E.A."/>
            <person name="Kyrpides N.C."/>
            <person name="Woyke T."/>
        </authorList>
    </citation>
    <scope>NUCLEOTIDE SEQUENCE</scope>
    <source>
        <strain evidence="1">GVMAG-M-3300027791-30</strain>
    </source>
</reference>
<accession>A0A6C0LFW8</accession>
<name>A0A6C0LFW8_9ZZZZ</name>
<dbReference type="AlphaFoldDB" id="A0A6C0LFW8"/>
<organism evidence="1">
    <name type="scientific">viral metagenome</name>
    <dbReference type="NCBI Taxonomy" id="1070528"/>
    <lineage>
        <taxon>unclassified sequences</taxon>
        <taxon>metagenomes</taxon>
        <taxon>organismal metagenomes</taxon>
    </lineage>
</organism>
<protein>
    <submittedName>
        <fullName evidence="1">Uncharacterized protein</fullName>
    </submittedName>
</protein>
<dbReference type="EMBL" id="MN740474">
    <property type="protein sequence ID" value="QHU28718.1"/>
    <property type="molecule type" value="Genomic_DNA"/>
</dbReference>